<proteinExistence type="inferred from homology"/>
<organism evidence="5 6">
    <name type="scientific">Hominisplanchenecus faecis</name>
    <dbReference type="NCBI Taxonomy" id="2885351"/>
    <lineage>
        <taxon>Bacteria</taxon>
        <taxon>Bacillati</taxon>
        <taxon>Bacillota</taxon>
        <taxon>Clostridia</taxon>
        <taxon>Lachnospirales</taxon>
        <taxon>Lachnospiraceae</taxon>
        <taxon>Hominisplanchenecus</taxon>
    </lineage>
</organism>
<keyword evidence="2 3" id="KW-0378">Hydrolase</keyword>
<comment type="caution">
    <text evidence="5">The sequence shown here is derived from an EMBL/GenBank/DDBJ whole genome shotgun (WGS) entry which is preliminary data.</text>
</comment>
<evidence type="ECO:0000256" key="2">
    <source>
        <dbReference type="ARBA" id="ARBA00022801"/>
    </source>
</evidence>
<protein>
    <submittedName>
        <fullName evidence="5">Acyl-CoA thioesterase</fullName>
    </submittedName>
</protein>
<name>A0ABS8EXX5_9FIRM</name>
<dbReference type="Pfam" id="PF03061">
    <property type="entry name" value="4HBT"/>
    <property type="match status" value="1"/>
</dbReference>
<evidence type="ECO:0000256" key="3">
    <source>
        <dbReference type="PROSITE-ProRule" id="PRU01106"/>
    </source>
</evidence>
<feature type="domain" description="HotDog ACOT-type" evidence="4">
    <location>
        <begin position="8"/>
        <end position="119"/>
    </location>
</feature>
<reference evidence="5 6" key="1">
    <citation type="submission" date="2021-10" db="EMBL/GenBank/DDBJ databases">
        <title>Anaerobic single-cell dispensing facilitates the cultivation of human gut bacteria.</title>
        <authorList>
            <person name="Afrizal A."/>
        </authorList>
    </citation>
    <scope>NUCLEOTIDE SEQUENCE [LARGE SCALE GENOMIC DNA]</scope>
    <source>
        <strain evidence="5 6">CLA-AA-H246</strain>
    </source>
</reference>
<dbReference type="InterPro" id="IPR029069">
    <property type="entry name" value="HotDog_dom_sf"/>
</dbReference>
<dbReference type="InterPro" id="IPR006683">
    <property type="entry name" value="Thioestr_dom"/>
</dbReference>
<dbReference type="Gene3D" id="3.10.129.10">
    <property type="entry name" value="Hotdog Thioesterase"/>
    <property type="match status" value="1"/>
</dbReference>
<dbReference type="RefSeq" id="WP_248835758.1">
    <property type="nucleotide sequence ID" value="NZ_JAJEQE010000044.1"/>
</dbReference>
<dbReference type="CDD" id="cd03442">
    <property type="entry name" value="BFIT_BACH"/>
    <property type="match status" value="1"/>
</dbReference>
<evidence type="ECO:0000256" key="1">
    <source>
        <dbReference type="ARBA" id="ARBA00010458"/>
    </source>
</evidence>
<dbReference type="PROSITE" id="PS51770">
    <property type="entry name" value="HOTDOG_ACOT"/>
    <property type="match status" value="1"/>
</dbReference>
<evidence type="ECO:0000259" key="4">
    <source>
        <dbReference type="PROSITE" id="PS51770"/>
    </source>
</evidence>
<comment type="similarity">
    <text evidence="1">Belongs to the acyl coenzyme A hydrolase family.</text>
</comment>
<evidence type="ECO:0000313" key="5">
    <source>
        <dbReference type="EMBL" id="MCC2149833.1"/>
    </source>
</evidence>
<dbReference type="PANTHER" id="PTHR11049:SF24">
    <property type="entry name" value="CYTOSOLIC ACYL COENZYME A THIOESTER HYDROLASE"/>
    <property type="match status" value="1"/>
</dbReference>
<dbReference type="SUPFAM" id="SSF54637">
    <property type="entry name" value="Thioesterase/thiol ester dehydrase-isomerase"/>
    <property type="match status" value="1"/>
</dbReference>
<accession>A0ABS8EXX5</accession>
<evidence type="ECO:0000313" key="6">
    <source>
        <dbReference type="Proteomes" id="UP001299235"/>
    </source>
</evidence>
<dbReference type="PANTHER" id="PTHR11049">
    <property type="entry name" value="ACYL COENZYME A THIOESTER HYDROLASE"/>
    <property type="match status" value="1"/>
</dbReference>
<dbReference type="InterPro" id="IPR040170">
    <property type="entry name" value="Cytosol_ACT"/>
</dbReference>
<dbReference type="InterPro" id="IPR033120">
    <property type="entry name" value="HOTDOG_ACOT"/>
</dbReference>
<dbReference type="Proteomes" id="UP001299235">
    <property type="component" value="Unassembled WGS sequence"/>
</dbReference>
<gene>
    <name evidence="5" type="ORF">LKD42_11315</name>
</gene>
<sequence length="157" mass="17951">MDKKKRVQDSMTEQTYLLMHRHINGYGRLFGGQLMQWIDELAGIVSMRHAGGRITTASIDNLNFKAGAYLNDTIVLIGRITYVGRTSMEVRVDTYVEDLEGMRRVINRAYVVMVAIDEEGHAVEVPGLIVESESEKAEWEAGVKRYALRKQRRREGF</sequence>
<keyword evidence="6" id="KW-1185">Reference proteome</keyword>
<dbReference type="EMBL" id="JAJEQE010000044">
    <property type="protein sequence ID" value="MCC2149833.1"/>
    <property type="molecule type" value="Genomic_DNA"/>
</dbReference>